<keyword evidence="4" id="KW-1185">Reference proteome</keyword>
<dbReference type="RefSeq" id="WP_094883785.1">
    <property type="nucleotide sequence ID" value="NZ_NPMS01000001.1"/>
</dbReference>
<dbReference type="OrthoDB" id="137965at2"/>
<dbReference type="Proteomes" id="UP000216498">
    <property type="component" value="Unassembled WGS sequence"/>
</dbReference>
<name>A0A265NDS6_9BACI</name>
<dbReference type="InterPro" id="IPR029062">
    <property type="entry name" value="Class_I_gatase-like"/>
</dbReference>
<keyword evidence="2" id="KW-0732">Signal</keyword>
<accession>A0A265NDS6</accession>
<feature type="signal peptide" evidence="2">
    <location>
        <begin position="1"/>
        <end position="25"/>
    </location>
</feature>
<evidence type="ECO:0000256" key="1">
    <source>
        <dbReference type="SAM" id="Phobius"/>
    </source>
</evidence>
<feature type="chain" id="PRO_5013283596" evidence="2">
    <location>
        <begin position="26"/>
        <end position="811"/>
    </location>
</feature>
<feature type="transmembrane region" description="Helical" evidence="1">
    <location>
        <begin position="400"/>
        <end position="418"/>
    </location>
</feature>
<dbReference type="EMBL" id="NPMS01000001">
    <property type="protein sequence ID" value="OZU90188.1"/>
    <property type="molecule type" value="Genomic_DNA"/>
</dbReference>
<feature type="transmembrane region" description="Helical" evidence="1">
    <location>
        <begin position="364"/>
        <end position="388"/>
    </location>
</feature>
<gene>
    <name evidence="3" type="ORF">CIL03_03330</name>
</gene>
<evidence type="ECO:0000256" key="2">
    <source>
        <dbReference type="SAM" id="SignalP"/>
    </source>
</evidence>
<sequence>MKLSSKVFAFILLIFAIIIPQQVAADEKIDISFQYGIDGKVQMGKGFPLEITLTNQGTDITGDLVIFANPNYRTQGNIVVPVELPQGEEKTVRVSVPGHGDNFYHNQQSNKDSFIRFYKGGWEEGDEVKLSSDKTFRPGYFPENRLVLGALSDSPDSLNYLKLTKYNAESVEFISLEETDLPEDSTGFEMFDVLLINDYNLSTISLEKQKALKNWVRSGGHLMFGSTPGLTQQLGELGDLSLLHINDQTSFDELNIFSKNENENKPSFSNVEIMTGDIDDKAKVYYSDHSLPMVMNKSFGIGEVTQFAFNVGSQTLSSWDSYPLFWRDVLQKTVDTDIHGQQRYMMEELSFQLGNIVNAFPSSFLPLTALIVLFIVYLILLIPGLYFLLKKLDKRESSWWIIPSVAIITSVAIFLVGAKDRIAGSQTSDVSILSIDDTGTASGYGAVSVLTNSGGDYALNVSPGGFNPFPLNNDSSYNELNLNNAMIEKGQEQTKLTFNDVEYWSIRSAAGDIPSIDTGKLSTELKIENQQLIGTINSSLSVDLEEAFLLTGTKAYSLGEIKAGSTVEVSAELNKSDTLISAPRQNIASSIFPGVSNSVYGQGGPDSKESLDDWKKQELLNMMMSYEIHQKNLNQPLLAGFSTDSMIAIEMDKKQSNSASLTLITQAVEINPSLEGDFTLTDKNLQTDISILEGANANIFHNGMQQGENFVAVEAGKYKLTYQLPDQMEMDKVSVNKLQVKLSQGNAAFSIFNTEKEEFMPLEDSTITFEENTNEFLSADGSIVLSFEKSDGMGNPEVRIPAISLEGEYKK</sequence>
<evidence type="ECO:0000313" key="3">
    <source>
        <dbReference type="EMBL" id="OZU90188.1"/>
    </source>
</evidence>
<dbReference type="AlphaFoldDB" id="A0A265NDS6"/>
<reference evidence="3 4" key="1">
    <citation type="submission" date="2017-08" db="EMBL/GenBank/DDBJ databases">
        <title>Virgibacillus indicus sp. nov. and Virgibacillus profoundi sp. nov, two moderately halophilic bacteria isolated from marine sediment by using the Microfluidic Streak Plate.</title>
        <authorList>
            <person name="Xu B."/>
            <person name="Hu B."/>
            <person name="Wang J."/>
            <person name="Zhu Y."/>
            <person name="Huang L."/>
            <person name="Du W."/>
            <person name="Huang Y."/>
        </authorList>
    </citation>
    <scope>NUCLEOTIDE SEQUENCE [LARGE SCALE GENOMIC DNA]</scope>
    <source>
        <strain evidence="3 4">IO3-P2-C2</strain>
    </source>
</reference>
<dbReference type="SUPFAM" id="SSF52317">
    <property type="entry name" value="Class I glutamine amidotransferase-like"/>
    <property type="match status" value="1"/>
</dbReference>
<proteinExistence type="predicted"/>
<comment type="caution">
    <text evidence="3">The sequence shown here is derived from an EMBL/GenBank/DDBJ whole genome shotgun (WGS) entry which is preliminary data.</text>
</comment>
<protein>
    <submittedName>
        <fullName evidence="3">Uncharacterized protein</fullName>
    </submittedName>
</protein>
<evidence type="ECO:0000313" key="4">
    <source>
        <dbReference type="Proteomes" id="UP000216498"/>
    </source>
</evidence>
<keyword evidence="1" id="KW-1133">Transmembrane helix</keyword>
<keyword evidence="1" id="KW-0812">Transmembrane</keyword>
<organism evidence="3 4">
    <name type="scientific">Virgibacillus indicus</name>
    <dbReference type="NCBI Taxonomy" id="2024554"/>
    <lineage>
        <taxon>Bacteria</taxon>
        <taxon>Bacillati</taxon>
        <taxon>Bacillota</taxon>
        <taxon>Bacilli</taxon>
        <taxon>Bacillales</taxon>
        <taxon>Bacillaceae</taxon>
        <taxon>Virgibacillus</taxon>
    </lineage>
</organism>
<keyword evidence="1" id="KW-0472">Membrane</keyword>